<protein>
    <submittedName>
        <fullName evidence="4">HTH-type transcriptional repressor NicS</fullName>
    </submittedName>
</protein>
<dbReference type="RefSeq" id="WP_236712937.1">
    <property type="nucleotide sequence ID" value="NZ_LTBC01000001.1"/>
</dbReference>
<reference evidence="4 5" key="1">
    <citation type="submission" date="2016-02" db="EMBL/GenBank/DDBJ databases">
        <title>Genome sequence of Moorella mulderi DSM 14980.</title>
        <authorList>
            <person name="Poehlein A."/>
            <person name="Daniel R."/>
        </authorList>
    </citation>
    <scope>NUCLEOTIDE SEQUENCE [LARGE SCALE GENOMIC DNA]</scope>
    <source>
        <strain evidence="4 5">DSM 14980</strain>
    </source>
</reference>
<name>A0A151B0X9_9FIRM</name>
<organism evidence="4 5">
    <name type="scientific">Moorella mulderi DSM 14980</name>
    <dbReference type="NCBI Taxonomy" id="1122241"/>
    <lineage>
        <taxon>Bacteria</taxon>
        <taxon>Bacillati</taxon>
        <taxon>Bacillota</taxon>
        <taxon>Clostridia</taxon>
        <taxon>Neomoorellales</taxon>
        <taxon>Neomoorellaceae</taxon>
        <taxon>Neomoorella</taxon>
    </lineage>
</organism>
<feature type="domain" description="HTH tetR-type" evidence="3">
    <location>
        <begin position="7"/>
        <end position="67"/>
    </location>
</feature>
<dbReference type="Pfam" id="PF00440">
    <property type="entry name" value="TetR_N"/>
    <property type="match status" value="1"/>
</dbReference>
<evidence type="ECO:0000259" key="3">
    <source>
        <dbReference type="PROSITE" id="PS50977"/>
    </source>
</evidence>
<dbReference type="PROSITE" id="PS50977">
    <property type="entry name" value="HTH_TETR_2"/>
    <property type="match status" value="1"/>
</dbReference>
<accession>A0A151B0X9</accession>
<dbReference type="InterPro" id="IPR036271">
    <property type="entry name" value="Tet_transcr_reg_TetR-rel_C_sf"/>
</dbReference>
<dbReference type="GO" id="GO:0003677">
    <property type="term" value="F:DNA binding"/>
    <property type="evidence" value="ECO:0007669"/>
    <property type="project" value="UniProtKB-UniRule"/>
</dbReference>
<dbReference type="PANTHER" id="PTHR30328:SF54">
    <property type="entry name" value="HTH-TYPE TRANSCRIPTIONAL REPRESSOR SCO4008"/>
    <property type="match status" value="1"/>
</dbReference>
<dbReference type="PRINTS" id="PR00455">
    <property type="entry name" value="HTHTETR"/>
</dbReference>
<keyword evidence="5" id="KW-1185">Reference proteome</keyword>
<dbReference type="Gene3D" id="1.10.357.10">
    <property type="entry name" value="Tetracycline Repressor, domain 2"/>
    <property type="match status" value="1"/>
</dbReference>
<evidence type="ECO:0000313" key="4">
    <source>
        <dbReference type="EMBL" id="KYH33575.1"/>
    </source>
</evidence>
<dbReference type="SUPFAM" id="SSF46689">
    <property type="entry name" value="Homeodomain-like"/>
    <property type="match status" value="1"/>
</dbReference>
<sequence length="203" mass="22945">MMERSAKGSRERILAAAEEVFAAKGIDGARVDEIAALARVNKRMLYHYFNSKEELYTYVLKVNFEKSLSAGKKAFHEKGDLKHQVAAAIRNYFYFLAANPNYPRLMAWEALQGGKYARKVLPEVWEQGLPSLKAILAEGISRGVFRPDLDLKQVLASITTLCSGYFTNKDILAILWEEDPLSPGNMEKRLAHIIDLILRNIVI</sequence>
<dbReference type="Pfam" id="PF17938">
    <property type="entry name" value="TetR_C_29"/>
    <property type="match status" value="1"/>
</dbReference>
<evidence type="ECO:0000256" key="1">
    <source>
        <dbReference type="ARBA" id="ARBA00023125"/>
    </source>
</evidence>
<dbReference type="EMBL" id="LTBC01000001">
    <property type="protein sequence ID" value="KYH33575.1"/>
    <property type="molecule type" value="Genomic_DNA"/>
</dbReference>
<gene>
    <name evidence="4" type="primary">nicS</name>
    <name evidence="4" type="ORF">MOMUL_02810</name>
</gene>
<dbReference type="SUPFAM" id="SSF48498">
    <property type="entry name" value="Tetracyclin repressor-like, C-terminal domain"/>
    <property type="match status" value="1"/>
</dbReference>
<feature type="DNA-binding region" description="H-T-H motif" evidence="2">
    <location>
        <begin position="30"/>
        <end position="49"/>
    </location>
</feature>
<dbReference type="GO" id="GO:0006355">
    <property type="term" value="P:regulation of DNA-templated transcription"/>
    <property type="evidence" value="ECO:0007669"/>
    <property type="project" value="UniProtKB-ARBA"/>
</dbReference>
<dbReference type="InterPro" id="IPR041474">
    <property type="entry name" value="NicS_C"/>
</dbReference>
<dbReference type="PATRIC" id="fig|1122241.3.peg.305"/>
<keyword evidence="1 2" id="KW-0238">DNA-binding</keyword>
<dbReference type="AlphaFoldDB" id="A0A151B0X9"/>
<dbReference type="InterPro" id="IPR050109">
    <property type="entry name" value="HTH-type_TetR-like_transc_reg"/>
</dbReference>
<evidence type="ECO:0000313" key="5">
    <source>
        <dbReference type="Proteomes" id="UP000075670"/>
    </source>
</evidence>
<comment type="caution">
    <text evidence="4">The sequence shown here is derived from an EMBL/GenBank/DDBJ whole genome shotgun (WGS) entry which is preliminary data.</text>
</comment>
<proteinExistence type="predicted"/>
<dbReference type="PANTHER" id="PTHR30328">
    <property type="entry name" value="TRANSCRIPTIONAL REPRESSOR"/>
    <property type="match status" value="1"/>
</dbReference>
<dbReference type="InterPro" id="IPR009057">
    <property type="entry name" value="Homeodomain-like_sf"/>
</dbReference>
<evidence type="ECO:0000256" key="2">
    <source>
        <dbReference type="PROSITE-ProRule" id="PRU00335"/>
    </source>
</evidence>
<dbReference type="Proteomes" id="UP000075670">
    <property type="component" value="Unassembled WGS sequence"/>
</dbReference>
<dbReference type="InterPro" id="IPR001647">
    <property type="entry name" value="HTH_TetR"/>
</dbReference>